<evidence type="ECO:0000313" key="7">
    <source>
        <dbReference type="EMBL" id="RPD96172.1"/>
    </source>
</evidence>
<dbReference type="Gene3D" id="1.50.10.100">
    <property type="entry name" value="Chondroitin AC/alginate lyase"/>
    <property type="match status" value="1"/>
</dbReference>
<keyword evidence="2" id="KW-0732">Signal</keyword>
<reference evidence="7 8" key="1">
    <citation type="submission" date="2018-11" db="EMBL/GenBank/DDBJ databases">
        <title>Aureibaculum marinum gen. nov., sp. nov., a member of the family Flavobacteriaceae isolated from the Bohai Sea.</title>
        <authorList>
            <person name="Ji X."/>
        </authorList>
    </citation>
    <scope>NUCLEOTIDE SEQUENCE [LARGE SCALE GENOMIC DNA]</scope>
    <source>
        <strain evidence="7 8">BH-SD17</strain>
    </source>
</reference>
<organism evidence="7 8">
    <name type="scientific">Aureibaculum marinum</name>
    <dbReference type="NCBI Taxonomy" id="2487930"/>
    <lineage>
        <taxon>Bacteria</taxon>
        <taxon>Pseudomonadati</taxon>
        <taxon>Bacteroidota</taxon>
        <taxon>Flavobacteriia</taxon>
        <taxon>Flavobacteriales</taxon>
        <taxon>Flavobacteriaceae</taxon>
        <taxon>Aureibaculum</taxon>
    </lineage>
</organism>
<evidence type="ECO:0000256" key="4">
    <source>
        <dbReference type="ARBA" id="ARBA00023239"/>
    </source>
</evidence>
<evidence type="ECO:0000256" key="1">
    <source>
        <dbReference type="ARBA" id="ARBA00004418"/>
    </source>
</evidence>
<evidence type="ECO:0000256" key="2">
    <source>
        <dbReference type="ARBA" id="ARBA00022729"/>
    </source>
</evidence>
<keyword evidence="8" id="KW-1185">Reference proteome</keyword>
<protein>
    <submittedName>
        <fullName evidence="7">Uncharacterized protein</fullName>
    </submittedName>
</protein>
<dbReference type="InterPro" id="IPR012480">
    <property type="entry name" value="Hepar_II_III_C"/>
</dbReference>
<comment type="subcellular location">
    <subcellularLocation>
        <location evidence="1">Periplasm</location>
    </subcellularLocation>
</comment>
<evidence type="ECO:0000256" key="3">
    <source>
        <dbReference type="ARBA" id="ARBA00022764"/>
    </source>
</evidence>
<dbReference type="RefSeq" id="WP_123898223.1">
    <property type="nucleotide sequence ID" value="NZ_RPFJ01000012.1"/>
</dbReference>
<proteinExistence type="predicted"/>
<dbReference type="Pfam" id="PF16889">
    <property type="entry name" value="Hepar_II_III_N"/>
    <property type="match status" value="1"/>
</dbReference>
<accession>A0A3N4NID8</accession>
<dbReference type="InterPro" id="IPR031680">
    <property type="entry name" value="Hepar_II_III_N"/>
</dbReference>
<evidence type="ECO:0000259" key="5">
    <source>
        <dbReference type="Pfam" id="PF07940"/>
    </source>
</evidence>
<dbReference type="AlphaFoldDB" id="A0A3N4NID8"/>
<sequence length="523" mass="61301">MNFSKLKLIYHTVKHLRFKQVYYRIYYTLRNKFFKKEYSKILNKEIQPLVWENTIEYNTSYLGDNRFKFLNIEHDFKSQIDWNYNAYGKLWTYNLNYFDFLNQESFSVENGLKLIKNYSKQDVQLKDGKEPYPISLRVINWIKFLSKNQILDSDINQTIYNHFQVLLHNLEYHLLGNHLLENAFALFFGGIYFNDKILADKAEKLLYSELEEQLFEDGAHFELSPMYHQILLHRLLDCISLAQQNSGKVNANLERFLQEKAVKMLSWLQTIVFTNGDIPMVNDSAYGISLHATQLFEYANKLQLIWNKVRLKSSGYRKYSDENLEAFVDVGPLAIDYQPGHAHADTFNFILYANGKPVLVDPAVSTYEINDTRKRERATSSHNTVTIDDKNSSQVWSGFRVAKRAEVTILQDELTKVVAAHNGFRDCKHKRLFSLENNTFIIEDEVAGGNELKAHFHFAPNCEIEVIDNKKLLVDAVEIQFFEHQKLEIQEYYFAKGYNTTIIAKKVVVLFTEKLRTEIKVIA</sequence>
<dbReference type="Pfam" id="PF07940">
    <property type="entry name" value="Hepar_II_III_C"/>
    <property type="match status" value="1"/>
</dbReference>
<dbReference type="SUPFAM" id="SSF48230">
    <property type="entry name" value="Chondroitin AC/alginate lyase"/>
    <property type="match status" value="1"/>
</dbReference>
<feature type="domain" description="Heparin-sulfate lyase N-terminal" evidence="6">
    <location>
        <begin position="138"/>
        <end position="286"/>
    </location>
</feature>
<evidence type="ECO:0000313" key="8">
    <source>
        <dbReference type="Proteomes" id="UP000270856"/>
    </source>
</evidence>
<gene>
    <name evidence="7" type="ORF">EGM88_10410</name>
</gene>
<dbReference type="PANTHER" id="PTHR39210:SF1">
    <property type="entry name" value="HEPARIN-SULFATE LYASE"/>
    <property type="match status" value="1"/>
</dbReference>
<feature type="domain" description="Heparinase II/III-like C-terminal" evidence="5">
    <location>
        <begin position="310"/>
        <end position="519"/>
    </location>
</feature>
<dbReference type="EMBL" id="RPFJ01000012">
    <property type="protein sequence ID" value="RPD96172.1"/>
    <property type="molecule type" value="Genomic_DNA"/>
</dbReference>
<dbReference type="OrthoDB" id="7335480at2"/>
<dbReference type="InterPro" id="IPR008929">
    <property type="entry name" value="Chondroitin_lyas"/>
</dbReference>
<dbReference type="GO" id="GO:0042597">
    <property type="term" value="C:periplasmic space"/>
    <property type="evidence" value="ECO:0007669"/>
    <property type="project" value="UniProtKB-SubCell"/>
</dbReference>
<dbReference type="PANTHER" id="PTHR39210">
    <property type="entry name" value="HEPARIN-SULFATE LYASE"/>
    <property type="match status" value="1"/>
</dbReference>
<dbReference type="Proteomes" id="UP000270856">
    <property type="component" value="Unassembled WGS sequence"/>
</dbReference>
<keyword evidence="3" id="KW-0574">Periplasm</keyword>
<dbReference type="Gene3D" id="2.70.98.70">
    <property type="match status" value="1"/>
</dbReference>
<name>A0A3N4NID8_9FLAO</name>
<comment type="caution">
    <text evidence="7">The sequence shown here is derived from an EMBL/GenBank/DDBJ whole genome shotgun (WGS) entry which is preliminary data.</text>
</comment>
<keyword evidence="4" id="KW-0456">Lyase</keyword>
<dbReference type="GO" id="GO:0016829">
    <property type="term" value="F:lyase activity"/>
    <property type="evidence" value="ECO:0007669"/>
    <property type="project" value="UniProtKB-KW"/>
</dbReference>
<evidence type="ECO:0000259" key="6">
    <source>
        <dbReference type="Pfam" id="PF16889"/>
    </source>
</evidence>